<name>A0A0A0M8X6_9GAMM</name>
<evidence type="ECO:0000256" key="2">
    <source>
        <dbReference type="ARBA" id="ARBA00023125"/>
    </source>
</evidence>
<dbReference type="eggNOG" id="COG3279">
    <property type="taxonomic scope" value="Bacteria"/>
</dbReference>
<dbReference type="InterPro" id="IPR001789">
    <property type="entry name" value="Sig_transdc_resp-reg_receiver"/>
</dbReference>
<dbReference type="GO" id="GO:0000156">
    <property type="term" value="F:phosphorelay response regulator activity"/>
    <property type="evidence" value="ECO:0007669"/>
    <property type="project" value="TreeGrafter"/>
</dbReference>
<comment type="caution">
    <text evidence="6">The sequence shown here is derived from an EMBL/GenBank/DDBJ whole genome shotgun (WGS) entry which is preliminary data.</text>
</comment>
<dbReference type="InterPro" id="IPR039420">
    <property type="entry name" value="WalR-like"/>
</dbReference>
<accession>A0A0A0M8X6</accession>
<keyword evidence="3" id="KW-0597">Phosphoprotein</keyword>
<evidence type="ECO:0000313" key="7">
    <source>
        <dbReference type="Proteomes" id="UP000030003"/>
    </source>
</evidence>
<dbReference type="Pfam" id="PF00072">
    <property type="entry name" value="Response_reg"/>
    <property type="match status" value="1"/>
</dbReference>
<dbReference type="PANTHER" id="PTHR48111:SF3">
    <property type="entry name" value="TRANSCRIPTIONAL REGULATORY PROTEIN BTSR"/>
    <property type="match status" value="1"/>
</dbReference>
<dbReference type="STRING" id="1385515.GCA_000423325_01398"/>
<feature type="domain" description="HTH LytTR-type" evidence="5">
    <location>
        <begin position="132"/>
        <end position="237"/>
    </location>
</feature>
<dbReference type="PANTHER" id="PTHR48111">
    <property type="entry name" value="REGULATOR OF RPOS"/>
    <property type="match status" value="1"/>
</dbReference>
<dbReference type="Gene3D" id="3.40.50.2300">
    <property type="match status" value="1"/>
</dbReference>
<organism evidence="6 7">
    <name type="scientific">Lysobacter defluvii IMMIB APB-9 = DSM 18482</name>
    <dbReference type="NCBI Taxonomy" id="1385515"/>
    <lineage>
        <taxon>Bacteria</taxon>
        <taxon>Pseudomonadati</taxon>
        <taxon>Pseudomonadota</taxon>
        <taxon>Gammaproteobacteria</taxon>
        <taxon>Lysobacterales</taxon>
        <taxon>Lysobacteraceae</taxon>
        <taxon>Novilysobacter</taxon>
    </lineage>
</organism>
<reference evidence="6 7" key="1">
    <citation type="submission" date="2013-08" db="EMBL/GenBank/DDBJ databases">
        <title>Genomic analysis of Lysobacter defluvii.</title>
        <authorList>
            <person name="Wang Q."/>
            <person name="Wang G."/>
        </authorList>
    </citation>
    <scope>NUCLEOTIDE SEQUENCE [LARGE SCALE GENOMIC DNA]</scope>
    <source>
        <strain evidence="6 7">IMMIB APB-9</strain>
    </source>
</reference>
<evidence type="ECO:0000256" key="1">
    <source>
        <dbReference type="ARBA" id="ARBA00023012"/>
    </source>
</evidence>
<dbReference type="Gene3D" id="2.40.50.1020">
    <property type="entry name" value="LytTr DNA-binding domain"/>
    <property type="match status" value="1"/>
</dbReference>
<dbReference type="GO" id="GO:0032993">
    <property type="term" value="C:protein-DNA complex"/>
    <property type="evidence" value="ECO:0007669"/>
    <property type="project" value="TreeGrafter"/>
</dbReference>
<dbReference type="InterPro" id="IPR011006">
    <property type="entry name" value="CheY-like_superfamily"/>
</dbReference>
<dbReference type="PROSITE" id="PS50110">
    <property type="entry name" value="RESPONSE_REGULATORY"/>
    <property type="match status" value="1"/>
</dbReference>
<dbReference type="GO" id="GO:0005829">
    <property type="term" value="C:cytosol"/>
    <property type="evidence" value="ECO:0007669"/>
    <property type="project" value="TreeGrafter"/>
</dbReference>
<dbReference type="GO" id="GO:0000976">
    <property type="term" value="F:transcription cis-regulatory region binding"/>
    <property type="evidence" value="ECO:0007669"/>
    <property type="project" value="TreeGrafter"/>
</dbReference>
<dbReference type="RefSeq" id="WP_027069774.1">
    <property type="nucleotide sequence ID" value="NZ_AUHT01000007.1"/>
</dbReference>
<keyword evidence="2" id="KW-0238">DNA-binding</keyword>
<dbReference type="SMART" id="SM00448">
    <property type="entry name" value="REC"/>
    <property type="match status" value="1"/>
</dbReference>
<gene>
    <name evidence="6" type="ORF">N791_02055</name>
</gene>
<feature type="domain" description="Response regulatory" evidence="4">
    <location>
        <begin position="2"/>
        <end position="116"/>
    </location>
</feature>
<dbReference type="EMBL" id="AVBH01000081">
    <property type="protein sequence ID" value="KGO98437.1"/>
    <property type="molecule type" value="Genomic_DNA"/>
</dbReference>
<proteinExistence type="predicted"/>
<dbReference type="GO" id="GO:0006355">
    <property type="term" value="P:regulation of DNA-templated transcription"/>
    <property type="evidence" value="ECO:0007669"/>
    <property type="project" value="TreeGrafter"/>
</dbReference>
<dbReference type="SUPFAM" id="SSF52172">
    <property type="entry name" value="CheY-like"/>
    <property type="match status" value="1"/>
</dbReference>
<protein>
    <submittedName>
        <fullName evidence="6">Chemotaxis protein CheY</fullName>
    </submittedName>
</protein>
<feature type="modified residue" description="4-aspartylphosphate" evidence="3">
    <location>
        <position position="53"/>
    </location>
</feature>
<sequence length="238" mass="25818">MRVVLADDEPLARTRLAAMLASVDGVELVAEAVDGAQALQACETHRPDLVLLDIAMPGMDGMEAARRLRAMDTPPAVVFCTAYDGHAVSAFEVDAVDFLVKPVRPERLAAALARARTFLAGRRAGGGEGRRNLCSRVGGSLRLIPLEDVHFLQAEEKYVVVGHAGGEHLIEESLKSLEEEFGDRFVRIHRSCLVARARISGLHRGGDGRHMVSLRGVDTPLEVSRRCAPTVREVVRAL</sequence>
<dbReference type="PROSITE" id="PS50930">
    <property type="entry name" value="HTH_LYTTR"/>
    <property type="match status" value="1"/>
</dbReference>
<dbReference type="AlphaFoldDB" id="A0A0A0M8X6"/>
<dbReference type="OrthoDB" id="236568at2"/>
<keyword evidence="7" id="KW-1185">Reference proteome</keyword>
<evidence type="ECO:0000259" key="5">
    <source>
        <dbReference type="PROSITE" id="PS50930"/>
    </source>
</evidence>
<keyword evidence="1" id="KW-0902">Two-component regulatory system</keyword>
<evidence type="ECO:0000259" key="4">
    <source>
        <dbReference type="PROSITE" id="PS50110"/>
    </source>
</evidence>
<dbReference type="InterPro" id="IPR007492">
    <property type="entry name" value="LytTR_DNA-bd_dom"/>
</dbReference>
<evidence type="ECO:0000256" key="3">
    <source>
        <dbReference type="PROSITE-ProRule" id="PRU00169"/>
    </source>
</evidence>
<dbReference type="Pfam" id="PF04397">
    <property type="entry name" value="LytTR"/>
    <property type="match status" value="1"/>
</dbReference>
<dbReference type="Proteomes" id="UP000030003">
    <property type="component" value="Unassembled WGS sequence"/>
</dbReference>
<evidence type="ECO:0000313" key="6">
    <source>
        <dbReference type="EMBL" id="KGO98437.1"/>
    </source>
</evidence>
<dbReference type="SMART" id="SM00850">
    <property type="entry name" value="LytTR"/>
    <property type="match status" value="1"/>
</dbReference>